<evidence type="ECO:0000259" key="1">
    <source>
        <dbReference type="Pfam" id="PF00646"/>
    </source>
</evidence>
<dbReference type="Proteomes" id="UP000234275">
    <property type="component" value="Unassembled WGS sequence"/>
</dbReference>
<evidence type="ECO:0000313" key="2">
    <source>
        <dbReference type="EMBL" id="PLB50320.1"/>
    </source>
</evidence>
<dbReference type="InterPro" id="IPR036047">
    <property type="entry name" value="F-box-like_dom_sf"/>
</dbReference>
<reference evidence="2 3" key="1">
    <citation type="submission" date="2016-12" db="EMBL/GenBank/DDBJ databases">
        <title>The genomes of Aspergillus section Nigri reveals drivers in fungal speciation.</title>
        <authorList>
            <consortium name="DOE Joint Genome Institute"/>
            <person name="Vesth T.C."/>
            <person name="Nybo J."/>
            <person name="Theobald S."/>
            <person name="Brandl J."/>
            <person name="Frisvad J.C."/>
            <person name="Nielsen K.F."/>
            <person name="Lyhne E.K."/>
            <person name="Kogle M.E."/>
            <person name="Kuo A."/>
            <person name="Riley R."/>
            <person name="Clum A."/>
            <person name="Nolan M."/>
            <person name="Lipzen A."/>
            <person name="Salamov A."/>
            <person name="Henrissat B."/>
            <person name="Wiebenga A."/>
            <person name="De Vries R.P."/>
            <person name="Grigoriev I.V."/>
            <person name="Mortensen U.H."/>
            <person name="Andersen M.R."/>
            <person name="Baker S.E."/>
        </authorList>
    </citation>
    <scope>NUCLEOTIDE SEQUENCE [LARGE SCALE GENOMIC DNA]</scope>
    <source>
        <strain evidence="2 3">IBT 23096</strain>
    </source>
</reference>
<sequence>MDILRIASYHRRDYDLAVLRINPGDHDQVRSSLLSPSRDPSSLGHLETLSLEILHEICLYLDIQSLFQFRHTNRRSQQLVSATYPYKPVIHHALEALCIILRTGAASYFTLPDLFDVLCTRDCYFCGAFSGFLFLPSFKTCCFTCIREDALPCAISFPAYMRRPGVPSDFVPTMRALPGVYSLKEIPWKASEARVRLRTSDYVWPGKITRKRRSPTLSYVSSTVLPYFDPGSGAVQGGVSCSGCQVALEKKLSGERVESRDTELRDKVYSQGEFLAHFKDCQGARELWELSGQGISAADVSEFVRCRGYFGKRDVDIAFNPCD</sequence>
<name>A0A2I2GBQ9_9EURO</name>
<dbReference type="Pfam" id="PF00646">
    <property type="entry name" value="F-box"/>
    <property type="match status" value="1"/>
</dbReference>
<proteinExistence type="predicted"/>
<protein>
    <recommendedName>
        <fullName evidence="1">F-box domain-containing protein</fullName>
    </recommendedName>
</protein>
<accession>A0A2I2GBQ9</accession>
<dbReference type="STRING" id="1392250.A0A2I2GBQ9"/>
<dbReference type="RefSeq" id="XP_024705622.1">
    <property type="nucleotide sequence ID" value="XM_024846575.1"/>
</dbReference>
<dbReference type="CDD" id="cd09917">
    <property type="entry name" value="F-box_SF"/>
    <property type="match status" value="1"/>
</dbReference>
<dbReference type="GeneID" id="36554274"/>
<dbReference type="InterPro" id="IPR001810">
    <property type="entry name" value="F-box_dom"/>
</dbReference>
<organism evidence="2 3">
    <name type="scientific">Aspergillus steynii IBT 23096</name>
    <dbReference type="NCBI Taxonomy" id="1392250"/>
    <lineage>
        <taxon>Eukaryota</taxon>
        <taxon>Fungi</taxon>
        <taxon>Dikarya</taxon>
        <taxon>Ascomycota</taxon>
        <taxon>Pezizomycotina</taxon>
        <taxon>Eurotiomycetes</taxon>
        <taxon>Eurotiomycetidae</taxon>
        <taxon>Eurotiales</taxon>
        <taxon>Aspergillaceae</taxon>
        <taxon>Aspergillus</taxon>
        <taxon>Aspergillus subgen. Circumdati</taxon>
    </lineage>
</organism>
<dbReference type="EMBL" id="MSFO01000003">
    <property type="protein sequence ID" value="PLB50320.1"/>
    <property type="molecule type" value="Genomic_DNA"/>
</dbReference>
<dbReference type="AlphaFoldDB" id="A0A2I2GBQ9"/>
<dbReference type="OrthoDB" id="2687876at2759"/>
<gene>
    <name evidence="2" type="ORF">P170DRAFT_405284</name>
</gene>
<feature type="domain" description="F-box" evidence="1">
    <location>
        <begin position="48"/>
        <end position="82"/>
    </location>
</feature>
<comment type="caution">
    <text evidence="2">The sequence shown here is derived from an EMBL/GenBank/DDBJ whole genome shotgun (WGS) entry which is preliminary data.</text>
</comment>
<dbReference type="SUPFAM" id="SSF81383">
    <property type="entry name" value="F-box domain"/>
    <property type="match status" value="1"/>
</dbReference>
<keyword evidence="3" id="KW-1185">Reference proteome</keyword>
<evidence type="ECO:0000313" key="3">
    <source>
        <dbReference type="Proteomes" id="UP000234275"/>
    </source>
</evidence>
<dbReference type="VEuPathDB" id="FungiDB:P170DRAFT_405284"/>